<keyword evidence="1" id="KW-1133">Transmembrane helix</keyword>
<dbReference type="PATRIC" id="fig|722438.5.peg.244"/>
<name>A0A0H3DPI3_MYCPB</name>
<reference evidence="2 3" key="1">
    <citation type="journal article" date="2010" name="Appl. Environ. Microbiol.">
        <title>Targeted chromosomal knockouts in Mycoplasma pneumoniae.</title>
        <authorList>
            <person name="Krishnakumar R."/>
            <person name="Assad-Garcia N."/>
            <person name="Benders G.A."/>
            <person name="Phan Q."/>
            <person name="Montague M.G."/>
            <person name="Glass J.I."/>
        </authorList>
    </citation>
    <scope>NUCLEOTIDE SEQUENCE [LARGE SCALE GENOMIC DNA]</scope>
    <source>
        <strain evidence="3">ATCC 15531 / DSM 22911 / NBRC 14401 / NCTC 10119 / FH</strain>
    </source>
</reference>
<gene>
    <name evidence="2" type="ordered locus">MPNE_0238</name>
</gene>
<proteinExistence type="predicted"/>
<dbReference type="STRING" id="722438.F539_01155"/>
<feature type="transmembrane region" description="Helical" evidence="1">
    <location>
        <begin position="6"/>
        <end position="27"/>
    </location>
</feature>
<dbReference type="AlphaFoldDB" id="A0A0H3DPI3"/>
<dbReference type="RefSeq" id="WP_014574909.1">
    <property type="nucleotide sequence ID" value="NZ_CP010546.1"/>
</dbReference>
<dbReference type="NCBIfam" id="NF046005">
    <property type="entry name" value="near_gluc_PtsG"/>
    <property type="match status" value="1"/>
</dbReference>
<dbReference type="PaxDb" id="722438-MPNE_0238"/>
<dbReference type="EMBL" id="CP002077">
    <property type="protein sequence ID" value="ADK87104.1"/>
    <property type="molecule type" value="Genomic_DNA"/>
</dbReference>
<evidence type="ECO:0000313" key="2">
    <source>
        <dbReference type="EMBL" id="ADK87104.1"/>
    </source>
</evidence>
<accession>A0A0H3DPI3</accession>
<evidence type="ECO:0000256" key="1">
    <source>
        <dbReference type="SAM" id="Phobius"/>
    </source>
</evidence>
<keyword evidence="1" id="KW-0472">Membrane</keyword>
<evidence type="ECO:0000313" key="3">
    <source>
        <dbReference type="Proteomes" id="UP000007756"/>
    </source>
</evidence>
<dbReference type="GeneID" id="97127605"/>
<protein>
    <submittedName>
        <fullName evidence="2">Uncharacterized protein</fullName>
    </submittedName>
</protein>
<dbReference type="HOGENOM" id="CLU_2437674_0_0_14"/>
<sequence>MENARVLLIVFGIVLIFVGIGFLFWALRITLKRQKGGEATTSLTTNDPALKNFGRPSWWQRNNQLVLFLLATVFLMLGIGGLSSIPSMFK</sequence>
<organism evidence="2 3">
    <name type="scientific">Mycoplasmoides pneumoniae (strain ATCC 15531 / DSM 23978 / CIP 103766 / NBRC 14401 / NCTC 10119 / FH)</name>
    <name type="common">Mycoplasma pneumoniae</name>
    <dbReference type="NCBI Taxonomy" id="722438"/>
    <lineage>
        <taxon>Bacteria</taxon>
        <taxon>Bacillati</taxon>
        <taxon>Mycoplasmatota</taxon>
        <taxon>Mycoplasmoidales</taxon>
        <taxon>Mycoplasmoidaceae</taxon>
        <taxon>Mycoplasmoides</taxon>
    </lineage>
</organism>
<dbReference type="Proteomes" id="UP000007756">
    <property type="component" value="Chromosome"/>
</dbReference>
<feature type="transmembrane region" description="Helical" evidence="1">
    <location>
        <begin position="65"/>
        <end position="85"/>
    </location>
</feature>
<keyword evidence="1" id="KW-0812">Transmembrane</keyword>
<dbReference type="KEGG" id="mpj:MPNE_0238"/>